<dbReference type="PANTHER" id="PTHR35807">
    <property type="entry name" value="TRANSCRIPTIONAL REGULATOR REDD-RELATED"/>
    <property type="match status" value="1"/>
</dbReference>
<evidence type="ECO:0000256" key="4">
    <source>
        <dbReference type="ARBA" id="ARBA00023163"/>
    </source>
</evidence>
<dbReference type="InterPro" id="IPR027417">
    <property type="entry name" value="P-loop_NTPase"/>
</dbReference>
<evidence type="ECO:0000313" key="8">
    <source>
        <dbReference type="Proteomes" id="UP001059617"/>
    </source>
</evidence>
<dbReference type="PROSITE" id="PS51755">
    <property type="entry name" value="OMPR_PHOB"/>
    <property type="match status" value="1"/>
</dbReference>
<feature type="DNA-binding region" description="OmpR/PhoB-type" evidence="5">
    <location>
        <begin position="1"/>
        <end position="103"/>
    </location>
</feature>
<dbReference type="InterPro" id="IPR011990">
    <property type="entry name" value="TPR-like_helical_dom_sf"/>
</dbReference>
<name>A0ABY5W7L1_9ACTN</name>
<dbReference type="InterPro" id="IPR001867">
    <property type="entry name" value="OmpR/PhoB-type_DNA-bd"/>
</dbReference>
<dbReference type="Pfam" id="PF00486">
    <property type="entry name" value="Trans_reg_C"/>
    <property type="match status" value="1"/>
</dbReference>
<dbReference type="InterPro" id="IPR005158">
    <property type="entry name" value="BTAD"/>
</dbReference>
<accession>A0ABY5W7L1</accession>
<dbReference type="Proteomes" id="UP001059617">
    <property type="component" value="Chromosome"/>
</dbReference>
<evidence type="ECO:0000256" key="3">
    <source>
        <dbReference type="ARBA" id="ARBA00023125"/>
    </source>
</evidence>
<gene>
    <name evidence="7" type="ORF">Dfulv_18345</name>
</gene>
<evidence type="ECO:0000313" key="7">
    <source>
        <dbReference type="EMBL" id="UWP86092.1"/>
    </source>
</evidence>
<dbReference type="SMART" id="SM01043">
    <property type="entry name" value="BTAD"/>
    <property type="match status" value="1"/>
</dbReference>
<keyword evidence="4" id="KW-0804">Transcription</keyword>
<keyword evidence="8" id="KW-1185">Reference proteome</keyword>
<dbReference type="PANTHER" id="PTHR35807:SF1">
    <property type="entry name" value="TRANSCRIPTIONAL REGULATOR REDD"/>
    <property type="match status" value="1"/>
</dbReference>
<dbReference type="SUPFAM" id="SSF52540">
    <property type="entry name" value="P-loop containing nucleoside triphosphate hydrolases"/>
    <property type="match status" value="1"/>
</dbReference>
<dbReference type="SUPFAM" id="SSF48452">
    <property type="entry name" value="TPR-like"/>
    <property type="match status" value="1"/>
</dbReference>
<dbReference type="InterPro" id="IPR051677">
    <property type="entry name" value="AfsR-DnrI-RedD_regulator"/>
</dbReference>
<feature type="domain" description="OmpR/PhoB-type" evidence="6">
    <location>
        <begin position="1"/>
        <end position="103"/>
    </location>
</feature>
<evidence type="ECO:0000256" key="1">
    <source>
        <dbReference type="ARBA" id="ARBA00005820"/>
    </source>
</evidence>
<dbReference type="SUPFAM" id="SSF46894">
    <property type="entry name" value="C-terminal effector domain of the bipartite response regulators"/>
    <property type="match status" value="1"/>
</dbReference>
<dbReference type="SMART" id="SM00862">
    <property type="entry name" value="Trans_reg_C"/>
    <property type="match status" value="1"/>
</dbReference>
<evidence type="ECO:0000259" key="6">
    <source>
        <dbReference type="PROSITE" id="PS51755"/>
    </source>
</evidence>
<sequence length="630" mass="69097">MRTNILGPFEVFQNDDRVVPSAPKLRQVFALLAVHANSVVRNDQLIEELWEDRPPLSATTTLQTYVYQLRKLHRLGGRPGAASGDTGEPPLLRTSPSGYMLTLEPDALDANRFARLSDQGRAQADAGEWDRTAETLRDALRMWRGPAFSDVGVGPVLHATAIWLEELRKSVVEQRITADLALGRHHELIGELTGLVAHEPINEGFQAKLILALYRSGRRSDALRAYQRAREALSDELGLEPSPQLQALHRSVLAADPKLDPPQQSAIVVTGPPPGRSPNQLPPDVSNTIERSAELTMAQQAVARTAGLATPVIVAVGAPGSGKSTFCLHFAHRIRRDYPDGQLFAELTRPDGTPMSPFTVLENFLLAIGGPDAEIPASMEDRVSTYRKWTDDRKALVVLDDAVGWDQIRPLLPTGEACAAVISSTRRLVHPSITKIVTVPSLSPSGGLRLLMSVLGRRRIARDTEGARELVDLCDGLPRALRTSAMVLEMRPHWSFGRLVSCLRGELPRPRNLLSDGFGLYPSTCRTLRLLPPATQHAFPRLAALQQPVSASVAASELGVDEDQAELMLEELVDHHLAEVVDTAGGGAFDQFRYRFRRPLIEVAGMLARRAPQHDDLDEHQFGLSVSIRP</sequence>
<protein>
    <submittedName>
        <fullName evidence="7">Winged helix-turn-helix domain-containing protein</fullName>
    </submittedName>
</protein>
<reference evidence="7" key="1">
    <citation type="submission" date="2021-04" db="EMBL/GenBank/DDBJ databases">
        <authorList>
            <person name="Hartkoorn R.C."/>
            <person name="Beaudoing E."/>
            <person name="Hot D."/>
        </authorList>
    </citation>
    <scope>NUCLEOTIDE SEQUENCE</scope>
    <source>
        <strain evidence="7">NRRL B-16292</strain>
    </source>
</reference>
<dbReference type="Gene3D" id="1.10.10.10">
    <property type="entry name" value="Winged helix-like DNA-binding domain superfamily/Winged helix DNA-binding domain"/>
    <property type="match status" value="1"/>
</dbReference>
<dbReference type="Gene3D" id="3.40.50.300">
    <property type="entry name" value="P-loop containing nucleotide triphosphate hydrolases"/>
    <property type="match status" value="1"/>
</dbReference>
<dbReference type="Pfam" id="PF03704">
    <property type="entry name" value="BTAD"/>
    <property type="match status" value="1"/>
</dbReference>
<dbReference type="EMBL" id="CP073720">
    <property type="protein sequence ID" value="UWP86092.1"/>
    <property type="molecule type" value="Genomic_DNA"/>
</dbReference>
<dbReference type="RefSeq" id="WP_259865005.1">
    <property type="nucleotide sequence ID" value="NZ_BAAAST010000133.1"/>
</dbReference>
<evidence type="ECO:0000256" key="2">
    <source>
        <dbReference type="ARBA" id="ARBA00023015"/>
    </source>
</evidence>
<keyword evidence="3 5" id="KW-0238">DNA-binding</keyword>
<dbReference type="Gene3D" id="1.25.40.10">
    <property type="entry name" value="Tetratricopeptide repeat domain"/>
    <property type="match status" value="1"/>
</dbReference>
<proteinExistence type="inferred from homology"/>
<dbReference type="InterPro" id="IPR016032">
    <property type="entry name" value="Sig_transdc_resp-reg_C-effctor"/>
</dbReference>
<keyword evidence="2" id="KW-0805">Transcription regulation</keyword>
<reference evidence="7" key="2">
    <citation type="submission" date="2022-09" db="EMBL/GenBank/DDBJ databases">
        <title>Biosynthetic gene clusters of Dactylosporangioum fulvum.</title>
        <authorList>
            <person name="Caradec T."/>
        </authorList>
    </citation>
    <scope>NUCLEOTIDE SEQUENCE</scope>
    <source>
        <strain evidence="7">NRRL B-16292</strain>
    </source>
</reference>
<comment type="similarity">
    <text evidence="1">Belongs to the AfsR/DnrI/RedD regulatory family.</text>
</comment>
<dbReference type="CDD" id="cd15831">
    <property type="entry name" value="BTAD"/>
    <property type="match status" value="1"/>
</dbReference>
<dbReference type="InterPro" id="IPR036388">
    <property type="entry name" value="WH-like_DNA-bd_sf"/>
</dbReference>
<organism evidence="7 8">
    <name type="scientific">Dactylosporangium fulvum</name>
    <dbReference type="NCBI Taxonomy" id="53359"/>
    <lineage>
        <taxon>Bacteria</taxon>
        <taxon>Bacillati</taxon>
        <taxon>Actinomycetota</taxon>
        <taxon>Actinomycetes</taxon>
        <taxon>Micromonosporales</taxon>
        <taxon>Micromonosporaceae</taxon>
        <taxon>Dactylosporangium</taxon>
    </lineage>
</organism>
<evidence type="ECO:0000256" key="5">
    <source>
        <dbReference type="PROSITE-ProRule" id="PRU01091"/>
    </source>
</evidence>